<reference evidence="2 3" key="1">
    <citation type="submission" date="2016-06" db="EMBL/GenBank/DDBJ databases">
        <title>Comparative genomics of the ectomycorrhizal sister species Rhizopogon vinicolor and Rhizopogon vesiculosus (Basidiomycota: Boletales) reveals a divergence of the mating type B locus.</title>
        <authorList>
            <consortium name="DOE Joint Genome Institute"/>
            <person name="Mujic A.B."/>
            <person name="Kuo A."/>
            <person name="Tritt A."/>
            <person name="Lipzen A."/>
            <person name="Chen C."/>
            <person name="Johnson J."/>
            <person name="Sharma A."/>
            <person name="Barry K."/>
            <person name="Grigoriev I.V."/>
            <person name="Spatafora J.W."/>
        </authorList>
    </citation>
    <scope>NUCLEOTIDE SEQUENCE [LARGE SCALE GENOMIC DNA]</scope>
    <source>
        <strain evidence="2 3">AM-OR11-026</strain>
    </source>
</reference>
<dbReference type="EMBL" id="KV448264">
    <property type="protein sequence ID" value="OAX39072.1"/>
    <property type="molecule type" value="Genomic_DNA"/>
</dbReference>
<dbReference type="Gene3D" id="3.80.10.10">
    <property type="entry name" value="Ribonuclease Inhibitor"/>
    <property type="match status" value="1"/>
</dbReference>
<dbReference type="InterPro" id="IPR001810">
    <property type="entry name" value="F-box_dom"/>
</dbReference>
<dbReference type="SUPFAM" id="SSF52047">
    <property type="entry name" value="RNI-like"/>
    <property type="match status" value="1"/>
</dbReference>
<dbReference type="Proteomes" id="UP000092154">
    <property type="component" value="Unassembled WGS sequence"/>
</dbReference>
<gene>
    <name evidence="2" type="ORF">K503DRAFT_769843</name>
</gene>
<organism evidence="2 3">
    <name type="scientific">Rhizopogon vinicolor AM-OR11-026</name>
    <dbReference type="NCBI Taxonomy" id="1314800"/>
    <lineage>
        <taxon>Eukaryota</taxon>
        <taxon>Fungi</taxon>
        <taxon>Dikarya</taxon>
        <taxon>Basidiomycota</taxon>
        <taxon>Agaricomycotina</taxon>
        <taxon>Agaricomycetes</taxon>
        <taxon>Agaricomycetidae</taxon>
        <taxon>Boletales</taxon>
        <taxon>Suillineae</taxon>
        <taxon>Rhizopogonaceae</taxon>
        <taxon>Rhizopogon</taxon>
    </lineage>
</organism>
<evidence type="ECO:0000313" key="3">
    <source>
        <dbReference type="Proteomes" id="UP000092154"/>
    </source>
</evidence>
<evidence type="ECO:0000313" key="2">
    <source>
        <dbReference type="EMBL" id="OAX39072.1"/>
    </source>
</evidence>
<keyword evidence="3" id="KW-1185">Reference proteome</keyword>
<sequence length="538" mass="61194">MPHVHVCLLPTEILLDIFTIIRDDKAFIWMHPSRDYSTIAALARTCRAFKEPALDVLWKNMDRLKPLISCLPEGVKVATNGEMSLRRPPFAEEWMIFSQYAYRIHSLTIYYAGLDEMSDLVAEALAFAQSSVMLPNLRTLEWLDDRDSFLPLLRTLLVPTITSVTLTTRLWLPWKPSFSKSAVLASLRSRCPSIRKLHCVYGDSCEISDTVSNTVSEAVRGYHELVHLTTGVLDAQALTHLASLPSLKSLCFLLSHRTVDDIPPANSISTFTSKLDEVSITALSYPHLTWCFRNVRFMSCRSVVLSIYSSFIKPYHPPHIPDLIISLSECFSPVLEQLCVQSRFDDEDESALNDHRLAFGFNVIAPLLQFSRLTKLDLDWLCTSDVDDEAFKDMVQSWPLLEEFYFGSRNPWLVPPSLTFIGLIHLIQHCRNLYYVAIRFAACPIDADSELFSATLPNERIALLFVGTSPIVNPMVVASQLHALLPNLTNVMRFQEAEEYELPFEEEWDRMDECLRVLTKGAELHEKISKVLEDSEEG</sequence>
<dbReference type="InterPro" id="IPR032675">
    <property type="entry name" value="LRR_dom_sf"/>
</dbReference>
<dbReference type="STRING" id="1314800.A0A1B7N2K1"/>
<name>A0A1B7N2K1_9AGAM</name>
<proteinExistence type="predicted"/>
<protein>
    <recommendedName>
        <fullName evidence="1">F-box domain-containing protein</fullName>
    </recommendedName>
</protein>
<dbReference type="OrthoDB" id="3543113at2759"/>
<dbReference type="Pfam" id="PF12937">
    <property type="entry name" value="F-box-like"/>
    <property type="match status" value="1"/>
</dbReference>
<dbReference type="AlphaFoldDB" id="A0A1B7N2K1"/>
<feature type="domain" description="F-box" evidence="1">
    <location>
        <begin position="7"/>
        <end position="62"/>
    </location>
</feature>
<accession>A0A1B7N2K1</accession>
<evidence type="ECO:0000259" key="1">
    <source>
        <dbReference type="Pfam" id="PF12937"/>
    </source>
</evidence>
<dbReference type="InParanoid" id="A0A1B7N2K1"/>